<reference evidence="1" key="1">
    <citation type="submission" date="2020-01" db="EMBL/GenBank/DDBJ databases">
        <authorList>
            <person name="Mishra B."/>
        </authorList>
    </citation>
    <scope>NUCLEOTIDE SEQUENCE [LARGE SCALE GENOMIC DNA]</scope>
</reference>
<dbReference type="AlphaFoldDB" id="A0A6D2KIY5"/>
<dbReference type="Proteomes" id="UP000467841">
    <property type="component" value="Unassembled WGS sequence"/>
</dbReference>
<proteinExistence type="predicted"/>
<comment type="caution">
    <text evidence="1">The sequence shown here is derived from an EMBL/GenBank/DDBJ whole genome shotgun (WGS) entry which is preliminary data.</text>
</comment>
<name>A0A6D2KIY5_9BRAS</name>
<dbReference type="EMBL" id="CACVBM020001380">
    <property type="protein sequence ID" value="CAA7047667.1"/>
    <property type="molecule type" value="Genomic_DNA"/>
</dbReference>
<keyword evidence="2" id="KW-1185">Reference proteome</keyword>
<organism evidence="1 2">
    <name type="scientific">Microthlaspi erraticum</name>
    <dbReference type="NCBI Taxonomy" id="1685480"/>
    <lineage>
        <taxon>Eukaryota</taxon>
        <taxon>Viridiplantae</taxon>
        <taxon>Streptophyta</taxon>
        <taxon>Embryophyta</taxon>
        <taxon>Tracheophyta</taxon>
        <taxon>Spermatophyta</taxon>
        <taxon>Magnoliopsida</taxon>
        <taxon>eudicotyledons</taxon>
        <taxon>Gunneridae</taxon>
        <taxon>Pentapetalae</taxon>
        <taxon>rosids</taxon>
        <taxon>malvids</taxon>
        <taxon>Brassicales</taxon>
        <taxon>Brassicaceae</taxon>
        <taxon>Coluteocarpeae</taxon>
        <taxon>Microthlaspi</taxon>
    </lineage>
</organism>
<evidence type="ECO:0000313" key="1">
    <source>
        <dbReference type="EMBL" id="CAA7047667.1"/>
    </source>
</evidence>
<evidence type="ECO:0000313" key="2">
    <source>
        <dbReference type="Proteomes" id="UP000467841"/>
    </source>
</evidence>
<sequence>MAWLRKPELVGSFFSLPQVPLRLHPPLLFERFLVAHQTKLEAFLIKDTWCLNKSISSWPSDRGLSTLGLSRRGFSILGPLSTPLSFSTLSLTTLGSFQPFPSQP</sequence>
<protein>
    <submittedName>
        <fullName evidence="1">Uncharacterized protein</fullName>
    </submittedName>
</protein>
<gene>
    <name evidence="1" type="ORF">MERR_LOCUS34902</name>
</gene>
<accession>A0A6D2KIY5</accession>